<comment type="caution">
    <text evidence="2">The sequence shown here is derived from an EMBL/GenBank/DDBJ whole genome shotgun (WGS) entry which is preliminary data.</text>
</comment>
<dbReference type="InterPro" id="IPR019278">
    <property type="entry name" value="DICT_dom"/>
</dbReference>
<dbReference type="InterPro" id="IPR016954">
    <property type="entry name" value="Uncharacterised_Vng0742h"/>
</dbReference>
<proteinExistence type="predicted"/>
<dbReference type="OrthoDB" id="198447at2157"/>
<keyword evidence="3" id="KW-1185">Reference proteome</keyword>
<protein>
    <submittedName>
        <fullName evidence="2">Sensor protein</fullName>
    </submittedName>
</protein>
<dbReference type="PATRIC" id="fig|1227482.3.peg.22"/>
<dbReference type="Pfam" id="PF10069">
    <property type="entry name" value="DICT"/>
    <property type="match status" value="1"/>
</dbReference>
<dbReference type="EMBL" id="AOJG01000001">
    <property type="protein sequence ID" value="EMA64612.1"/>
    <property type="molecule type" value="Genomic_DNA"/>
</dbReference>
<dbReference type="RefSeq" id="WP_008002709.1">
    <property type="nucleotide sequence ID" value="NZ_AOJG01000001.1"/>
</dbReference>
<evidence type="ECO:0000259" key="1">
    <source>
        <dbReference type="Pfam" id="PF10069"/>
    </source>
</evidence>
<gene>
    <name evidence="2" type="ORF">C469_00110</name>
</gene>
<organism evidence="2 3">
    <name type="scientific">Halorubrum lipolyticum DSM 21995</name>
    <dbReference type="NCBI Taxonomy" id="1227482"/>
    <lineage>
        <taxon>Archaea</taxon>
        <taxon>Methanobacteriati</taxon>
        <taxon>Methanobacteriota</taxon>
        <taxon>Stenosarchaea group</taxon>
        <taxon>Halobacteria</taxon>
        <taxon>Halobacteriales</taxon>
        <taxon>Haloferacaceae</taxon>
        <taxon>Halorubrum</taxon>
    </lineage>
</organism>
<sequence length="234" mass="25774">MTLASLLAECRARRHRVTVYRSGGRLDLERWLADRGVAVSSRSLPAGGPSPFIEIETDGEVAGVIGVEAVEALLEPPIRRPGDRDGFSEGYRALFEIFEQTVFSGMTRRELLAVSREIEDRAFRVGEGTLWVSFQRLSAFSSQTEVYRALGAETDLDIRVYGVEDWTPPPISGVTYHADEAAAFEPYWALAYDGGPEREQACGLVAEEGSDEYTGFWTNEPATVEAIATAFRAV</sequence>
<evidence type="ECO:0000313" key="2">
    <source>
        <dbReference type="EMBL" id="EMA64612.1"/>
    </source>
</evidence>
<reference evidence="2 3" key="1">
    <citation type="journal article" date="2014" name="PLoS Genet.">
        <title>Phylogenetically driven sequencing of extremely halophilic archaea reveals strategies for static and dynamic osmo-response.</title>
        <authorList>
            <person name="Becker E.A."/>
            <person name="Seitzer P.M."/>
            <person name="Tritt A."/>
            <person name="Larsen D."/>
            <person name="Krusor M."/>
            <person name="Yao A.I."/>
            <person name="Wu D."/>
            <person name="Madern D."/>
            <person name="Eisen J.A."/>
            <person name="Darling A.E."/>
            <person name="Facciotti M.T."/>
        </authorList>
    </citation>
    <scope>NUCLEOTIDE SEQUENCE [LARGE SCALE GENOMIC DNA]</scope>
    <source>
        <strain evidence="2 3">DSM 21995</strain>
    </source>
</reference>
<dbReference type="Proteomes" id="UP000011650">
    <property type="component" value="Unassembled WGS sequence"/>
</dbReference>
<evidence type="ECO:0000313" key="3">
    <source>
        <dbReference type="Proteomes" id="UP000011650"/>
    </source>
</evidence>
<dbReference type="PIRSF" id="PIRSF030471">
    <property type="entry name" value="STR_Vng0742h_prd"/>
    <property type="match status" value="1"/>
</dbReference>
<dbReference type="STRING" id="1227482.C469_00110"/>
<accession>M0P381</accession>
<name>M0P381_9EURY</name>
<feature type="domain" description="DICT" evidence="1">
    <location>
        <begin position="107"/>
        <end position="208"/>
    </location>
</feature>
<dbReference type="AlphaFoldDB" id="M0P381"/>